<dbReference type="Proteomes" id="UP001358417">
    <property type="component" value="Unassembled WGS sequence"/>
</dbReference>
<dbReference type="RefSeq" id="XP_064706130.1">
    <property type="nucleotide sequence ID" value="XM_064846520.1"/>
</dbReference>
<feature type="chain" id="PRO_5043754232" evidence="1">
    <location>
        <begin position="26"/>
        <end position="297"/>
    </location>
</feature>
<accession>A0AAV9N8Y6</accession>
<name>A0AAV9N8Y6_9EURO</name>
<keyword evidence="3" id="KW-1185">Reference proteome</keyword>
<dbReference type="EMBL" id="JAVRRD010000014">
    <property type="protein sequence ID" value="KAK5052116.1"/>
    <property type="molecule type" value="Genomic_DNA"/>
</dbReference>
<dbReference type="AlphaFoldDB" id="A0AAV9N8Y6"/>
<organism evidence="2 3">
    <name type="scientific">Exophiala bonariae</name>
    <dbReference type="NCBI Taxonomy" id="1690606"/>
    <lineage>
        <taxon>Eukaryota</taxon>
        <taxon>Fungi</taxon>
        <taxon>Dikarya</taxon>
        <taxon>Ascomycota</taxon>
        <taxon>Pezizomycotina</taxon>
        <taxon>Eurotiomycetes</taxon>
        <taxon>Chaetothyriomycetidae</taxon>
        <taxon>Chaetothyriales</taxon>
        <taxon>Herpotrichiellaceae</taxon>
        <taxon>Exophiala</taxon>
    </lineage>
</organism>
<evidence type="ECO:0000313" key="2">
    <source>
        <dbReference type="EMBL" id="KAK5052116.1"/>
    </source>
</evidence>
<evidence type="ECO:0000313" key="3">
    <source>
        <dbReference type="Proteomes" id="UP001358417"/>
    </source>
</evidence>
<protein>
    <submittedName>
        <fullName evidence="2">Uncharacterized protein</fullName>
    </submittedName>
</protein>
<proteinExistence type="predicted"/>
<feature type="signal peptide" evidence="1">
    <location>
        <begin position="1"/>
        <end position="25"/>
    </location>
</feature>
<keyword evidence="1" id="KW-0732">Signal</keyword>
<gene>
    <name evidence="2" type="ORF">LTR84_002920</name>
</gene>
<sequence>MRSTLIAKILLSLEALLLLSSLVSAAPKPATNIPPDPPWTYSGFMIKYEKEHPGSKVGPSVAAMGKNGVPADQGYLDIAGNFNLSGIPKDSMHMIKLDCNGNCKPFTRIRYVDARKPAPTRTCVGDALVAVAQYRFNCLRTNPLNNVACWWAHPPSIDHCCGEWIESDSPEAKKAYPVRKKEKKKLNGQDYFVFTPITEKRKNEKGKKVIMNRVIAQSSKDYKMNVLGCADWKARDDYEYGYFKNNLDAWGILDADKEGVAERLFFPWYEPVIPEWRINSKEPQAGDEDYHNRSSTA</sequence>
<comment type="caution">
    <text evidence="2">The sequence shown here is derived from an EMBL/GenBank/DDBJ whole genome shotgun (WGS) entry which is preliminary data.</text>
</comment>
<dbReference type="GeneID" id="89971119"/>
<reference evidence="2 3" key="1">
    <citation type="submission" date="2023-08" db="EMBL/GenBank/DDBJ databases">
        <title>Black Yeasts Isolated from many extreme environments.</title>
        <authorList>
            <person name="Coleine C."/>
            <person name="Stajich J.E."/>
            <person name="Selbmann L."/>
        </authorList>
    </citation>
    <scope>NUCLEOTIDE SEQUENCE [LARGE SCALE GENOMIC DNA]</scope>
    <source>
        <strain evidence="2 3">CCFEE 5792</strain>
    </source>
</reference>
<evidence type="ECO:0000256" key="1">
    <source>
        <dbReference type="SAM" id="SignalP"/>
    </source>
</evidence>